<organism evidence="1 2">
    <name type="scientific">Actinokineospora auranticolor</name>
    <dbReference type="NCBI Taxonomy" id="155976"/>
    <lineage>
        <taxon>Bacteria</taxon>
        <taxon>Bacillati</taxon>
        <taxon>Actinomycetota</taxon>
        <taxon>Actinomycetes</taxon>
        <taxon>Pseudonocardiales</taxon>
        <taxon>Pseudonocardiaceae</taxon>
        <taxon>Actinokineospora</taxon>
    </lineage>
</organism>
<sequence>MTLAQTTAASPGRIAAAREIESLHNAEQCSKAVRTVADHAADAADCQRLLEMLGLDASLGRRP</sequence>
<accession>A0A2S6GDZ9</accession>
<dbReference type="RefSeq" id="WP_104482749.1">
    <property type="nucleotide sequence ID" value="NZ_CP154825.1"/>
</dbReference>
<protein>
    <submittedName>
        <fullName evidence="1">Uncharacterized protein</fullName>
    </submittedName>
</protein>
<name>A0A2S6GDZ9_9PSEU</name>
<dbReference type="EMBL" id="PTIX01000028">
    <property type="protein sequence ID" value="PPK63443.1"/>
    <property type="molecule type" value="Genomic_DNA"/>
</dbReference>
<keyword evidence="2" id="KW-1185">Reference proteome</keyword>
<proteinExistence type="predicted"/>
<dbReference type="AlphaFoldDB" id="A0A2S6GDZ9"/>
<gene>
    <name evidence="1" type="ORF">CLV40_12856</name>
</gene>
<reference evidence="1 2" key="1">
    <citation type="submission" date="2018-02" db="EMBL/GenBank/DDBJ databases">
        <title>Genomic Encyclopedia of Archaeal and Bacterial Type Strains, Phase II (KMG-II): from individual species to whole genera.</title>
        <authorList>
            <person name="Goeker M."/>
        </authorList>
    </citation>
    <scope>NUCLEOTIDE SEQUENCE [LARGE SCALE GENOMIC DNA]</scope>
    <source>
        <strain evidence="1 2">YU 961-1</strain>
    </source>
</reference>
<dbReference type="Proteomes" id="UP000239203">
    <property type="component" value="Unassembled WGS sequence"/>
</dbReference>
<dbReference type="OrthoDB" id="4560958at2"/>
<comment type="caution">
    <text evidence="1">The sequence shown here is derived from an EMBL/GenBank/DDBJ whole genome shotgun (WGS) entry which is preliminary data.</text>
</comment>
<evidence type="ECO:0000313" key="2">
    <source>
        <dbReference type="Proteomes" id="UP000239203"/>
    </source>
</evidence>
<evidence type="ECO:0000313" key="1">
    <source>
        <dbReference type="EMBL" id="PPK63443.1"/>
    </source>
</evidence>